<dbReference type="EMBL" id="CAUJNA010000158">
    <property type="protein sequence ID" value="CAJ1372845.1"/>
    <property type="molecule type" value="Genomic_DNA"/>
</dbReference>
<organism evidence="1 2">
    <name type="scientific">Effrenium voratum</name>
    <dbReference type="NCBI Taxonomy" id="2562239"/>
    <lineage>
        <taxon>Eukaryota</taxon>
        <taxon>Sar</taxon>
        <taxon>Alveolata</taxon>
        <taxon>Dinophyceae</taxon>
        <taxon>Suessiales</taxon>
        <taxon>Symbiodiniaceae</taxon>
        <taxon>Effrenium</taxon>
    </lineage>
</organism>
<dbReference type="Proteomes" id="UP001178507">
    <property type="component" value="Unassembled WGS sequence"/>
</dbReference>
<accession>A0AA36HPA8</accession>
<protein>
    <submittedName>
        <fullName evidence="1">Uncharacterized protein</fullName>
    </submittedName>
</protein>
<gene>
    <name evidence="1" type="ORF">EVOR1521_LOCUS2833</name>
</gene>
<keyword evidence="2" id="KW-1185">Reference proteome</keyword>
<comment type="caution">
    <text evidence="1">The sequence shown here is derived from an EMBL/GenBank/DDBJ whole genome shotgun (WGS) entry which is preliminary data.</text>
</comment>
<reference evidence="1" key="1">
    <citation type="submission" date="2023-08" db="EMBL/GenBank/DDBJ databases">
        <authorList>
            <person name="Chen Y."/>
            <person name="Shah S."/>
            <person name="Dougan E. K."/>
            <person name="Thang M."/>
            <person name="Chan C."/>
        </authorList>
    </citation>
    <scope>NUCLEOTIDE SEQUENCE</scope>
</reference>
<sequence>MPLRAVLQVALVANPTHYGDPKTGCETDEQAVRVQGLSGDFCSPKCDSQGSCPSDVPTGDKATPECALRTTTGDKYCALVCESDSDCGTGSCQKIMGTGLCTYDASALSSVATLAQARSSVEFDDRVDCGRRMVQCVERLRVKHAQVAALANPTHYGDPKTGCETDEQAVRVQGLSGDFCSPKCDSQGSCPSDVPTGDKATPECALRTTTGDKYCALVCESDTDCGTGSCQKIMGTGLCTYDASALSSVATLTQARSSVDFDERLDCGGRMVQCVGRLRVKHAQVAALANPTHYGDPKTGCETDEQAVRVQGLSGDFCSPKCDSQGSCPSDVPTGDKATPECALRTTTGDKYCALVCESDTDCGTGSCQKIMGTGLCTYDASALSNMATLTQARSNVDFDDRIDCGRMVQCVGGLRVKRAQVAALANPTHYGDPKTGCETDEQAVRVQGLSGDFCSPKCDSQGSCPSDVPTGDKATPECALRTTTGDKYCALVCESDTDCGTGSCQKIMGTGLCTYDASALSSMATLTQVAALANPTHYGDPKTGCETDEQAVRVQGLSGDFCSPKCDSQGSCPSDVPTGDKATPECALRTTTGDKYCALVCESDTDCGTGSCQKIMGTGLCTYDTSALSSVATLTQVAALANPTHYGDPKTGCETDEQAVRVQGLSGDFCSPKCDSQGSCPSDVPTGDKATPECALRTTTGDKYCALMCESDSDCGTGSCQKIMGTGLCTYDASALSSMATLTQVAALANPTHYGDPKTGCETDEQAVRVQGLSGDFCSPKCDSQGSCPSDVPTGDKATPECALRTTTGDKYCALVCESDSDCGSGSCQKIMGTGLCTYDASALSSMATLTQVAALANPTHYGDPKTGCETDEQAVRVQGLSGDFCSPKCDSQGSCPSDVPTGDKATPECALRTTTGDKYCALVCESDSDCGTGSCQKIMGTGLCTYDTSALSSMATLTQVAALANPTHYGDPKTGCETDEQAVRVQGLSGDFCSPKCDSQGSCPSDVPTGDKATPECALRTTTGDKYCALVCESDSDCGTGSCQKIMGTGLCTYDASALSSVATLTQVAALANPTHYGDPKTGCETDEQAVRVQGLSGDFCSPKCDSQGSCPSDVPTGDKATPECALRTTTGDKYCALVCESDSDCGTGSCQKIMGTGLCTYDASALSSVATLTQVAALANPTHYGDPKTGCETDEQAVRVQGLSGDFCSPKCDSQGSCPSDVPTGDKATPECALRTTTGDKYCALVCESDSDCGTGSCQKIMGTGLCTYDASAFSSMASLTQVAALANPTHYGDPKTGCETDEQAVRVQGLSGDFCSPKCDSQGSCPSDVPTGDKATPECALRTTTGDKYCALVCESDSDCGTGSCQKIMGTGLCTYDASALSSEATLTQVAALANPTHYGDPKTGCETDEQAVRVQGLSGDFCSPKCDSQGSCPSDVPTGDKATPECALRTTTGDKYCALVCESDSDCGTGSCQKIMGTGLCTYDASALSSMATLTQVAALANPTHYGDPKTGCETDEQAVRVQGLSGDFCSPKCDSQGSCPSDVPTGDKATPECALRTTTGDKYCALVCESDSDCGTGSCQKIMGTGSCQKIMGTGLCTYDASALSSVATLTQVAALANPTHYGDPKTGCETDEQAVRVQGLSGDFCSPKCDSQGSCPSDVPTGDKATPECALRTTTGDKYCALVCESDSDCGTGSCQKIMGTGLCTYDASALSSMATLTQVAALANPTHYGDPKTGCETDEQAVRVQGLSGDFCSPKCDSQGSCPSDVPTGDKATPECALRTTTGDKYCALVCESDSDCGTGSCQKIMGTGLCTYDASALSSMATLTQVAALANPTHYGDPKTGCETDEQAVRVQGLSGDFCSPKCDSQGSCPSDVPTGDKATPECALRTTTGDKYCALVCESDSDCGTGSCQKIMGTGLCTYDASALSSMATLTQVAALANPTHYGDPKTGCETDEQAVRVQGLSGDFCSPKCDSQGSCPSDVPTGDKATPECALRTTTGDKYCALVCESDSDCGTGSCQKIMGTGLCTYDASALSSMATLTQVAALANPTHYGDPKTGCETDEQAVRVQGLSGDFCSPKCDSQGSCPSDVPTGDKATPECALRTTTGDKYCALVCESDSDCGTGSCQKIMGTGLCTYDASALSSMATLTQVAALANPTHYGDPKTGCETDEQAVRVQGLSGDFCSPKCDSQGSCPSDVPTGDKATPECALRTTTGDKYCALVCESDSDCGTGSCQKIMGTGLCTYASSASAAAGLQLLPEARELIV</sequence>
<name>A0AA36HPA8_9DINO</name>
<evidence type="ECO:0000313" key="2">
    <source>
        <dbReference type="Proteomes" id="UP001178507"/>
    </source>
</evidence>
<proteinExistence type="predicted"/>
<evidence type="ECO:0000313" key="1">
    <source>
        <dbReference type="EMBL" id="CAJ1372845.1"/>
    </source>
</evidence>